<dbReference type="Proteomes" id="UP000000709">
    <property type="component" value="Unassembled WGS sequence"/>
</dbReference>
<evidence type="ECO:0000256" key="1">
    <source>
        <dbReference type="ARBA" id="ARBA00004123"/>
    </source>
</evidence>
<dbReference type="PANTHER" id="PTHR24208">
    <property type="entry name" value="LIM/HOMEOBOX PROTEIN LHX"/>
    <property type="match status" value="1"/>
</dbReference>
<dbReference type="KEGG" id="spaa:SPAPADRAFT_139272"/>
<evidence type="ECO:0000256" key="7">
    <source>
        <dbReference type="SAM" id="MobiDB-lite"/>
    </source>
</evidence>
<name>G3ANR0_SPAPN</name>
<dbReference type="AlphaFoldDB" id="G3ANR0"/>
<dbReference type="InterPro" id="IPR001356">
    <property type="entry name" value="HD"/>
</dbReference>
<dbReference type="GeneID" id="18870195"/>
<evidence type="ECO:0000256" key="3">
    <source>
        <dbReference type="ARBA" id="ARBA00023155"/>
    </source>
</evidence>
<comment type="subcellular location">
    <subcellularLocation>
        <location evidence="1 5 6">Nucleus</location>
    </subcellularLocation>
</comment>
<dbReference type="PANTHER" id="PTHR24208:SF166">
    <property type="entry name" value="LIM HOMEOBOX TRANSCRIPTION FACTOR 1 ALPHA, ISOFORM B"/>
    <property type="match status" value="1"/>
</dbReference>
<dbReference type="SUPFAM" id="SSF46689">
    <property type="entry name" value="Homeodomain-like"/>
    <property type="match status" value="1"/>
</dbReference>
<dbReference type="Pfam" id="PF00046">
    <property type="entry name" value="Homeodomain"/>
    <property type="match status" value="1"/>
</dbReference>
<evidence type="ECO:0000313" key="10">
    <source>
        <dbReference type="Proteomes" id="UP000000709"/>
    </source>
</evidence>
<dbReference type="GO" id="GO:0000977">
    <property type="term" value="F:RNA polymerase II transcription regulatory region sequence-specific DNA binding"/>
    <property type="evidence" value="ECO:0007669"/>
    <property type="project" value="TreeGrafter"/>
</dbReference>
<feature type="compositionally biased region" description="Acidic residues" evidence="7">
    <location>
        <begin position="46"/>
        <end position="55"/>
    </location>
</feature>
<evidence type="ECO:0000259" key="8">
    <source>
        <dbReference type="PROSITE" id="PS50071"/>
    </source>
</evidence>
<feature type="DNA-binding region" description="Homeobox" evidence="5">
    <location>
        <begin position="66"/>
        <end position="125"/>
    </location>
</feature>
<dbReference type="OrthoDB" id="4094279at2759"/>
<dbReference type="CDD" id="cd00086">
    <property type="entry name" value="homeodomain"/>
    <property type="match status" value="1"/>
</dbReference>
<dbReference type="EMBL" id="GL996502">
    <property type="protein sequence ID" value="EGW31996.1"/>
    <property type="molecule type" value="Genomic_DNA"/>
</dbReference>
<dbReference type="InterPro" id="IPR017970">
    <property type="entry name" value="Homeobox_CS"/>
</dbReference>
<dbReference type="InterPro" id="IPR050453">
    <property type="entry name" value="LIM_Homeobox_TF"/>
</dbReference>
<evidence type="ECO:0000256" key="6">
    <source>
        <dbReference type="RuleBase" id="RU000682"/>
    </source>
</evidence>
<dbReference type="HOGENOM" id="CLU_1876187_0_0_1"/>
<dbReference type="GO" id="GO:0000981">
    <property type="term" value="F:DNA-binding transcription factor activity, RNA polymerase II-specific"/>
    <property type="evidence" value="ECO:0007669"/>
    <property type="project" value="InterPro"/>
</dbReference>
<feature type="non-terminal residue" evidence="9">
    <location>
        <position position="1"/>
    </location>
</feature>
<keyword evidence="4 5" id="KW-0539">Nucleus</keyword>
<dbReference type="OMA" id="QIRVWFT"/>
<evidence type="ECO:0000256" key="4">
    <source>
        <dbReference type="ARBA" id="ARBA00023242"/>
    </source>
</evidence>
<gene>
    <name evidence="9" type="ORF">SPAPADRAFT_139272</name>
</gene>
<dbReference type="InterPro" id="IPR009057">
    <property type="entry name" value="Homeodomain-like_sf"/>
</dbReference>
<dbReference type="PROSITE" id="PS00027">
    <property type="entry name" value="HOMEOBOX_1"/>
    <property type="match status" value="1"/>
</dbReference>
<dbReference type="GO" id="GO:0005634">
    <property type="term" value="C:nucleus"/>
    <property type="evidence" value="ECO:0007669"/>
    <property type="project" value="UniProtKB-SubCell"/>
</dbReference>
<dbReference type="STRING" id="619300.G3ANR0"/>
<keyword evidence="2 5" id="KW-0238">DNA-binding</keyword>
<evidence type="ECO:0000313" key="9">
    <source>
        <dbReference type="EMBL" id="EGW31996.1"/>
    </source>
</evidence>
<proteinExistence type="predicted"/>
<sequence length="138" mass="16305">QNEFYIRNLYKNILTPQHENYSFQARPLTPDDFHLSKITISVSNTLDDEDQDQDDVQATSSNSSRTKQTRRRLDSSVKEFLESVFINHPSPNRKERELIAKKCGVSPLQIRVWFTNKRMRRKQTNYNNNNSNDNDEII</sequence>
<dbReference type="SMART" id="SM00389">
    <property type="entry name" value="HOX"/>
    <property type="match status" value="1"/>
</dbReference>
<evidence type="ECO:0000256" key="2">
    <source>
        <dbReference type="ARBA" id="ARBA00023125"/>
    </source>
</evidence>
<feature type="domain" description="Homeobox" evidence="8">
    <location>
        <begin position="64"/>
        <end position="124"/>
    </location>
</feature>
<keyword evidence="10" id="KW-1185">Reference proteome</keyword>
<keyword evidence="3 5" id="KW-0371">Homeobox</keyword>
<reference evidence="9 10" key="1">
    <citation type="journal article" date="2011" name="Proc. Natl. Acad. Sci. U.S.A.">
        <title>Comparative genomics of xylose-fermenting fungi for enhanced biofuel production.</title>
        <authorList>
            <person name="Wohlbach D.J."/>
            <person name="Kuo A."/>
            <person name="Sato T.K."/>
            <person name="Potts K.M."/>
            <person name="Salamov A.A."/>
            <person name="LaButti K.M."/>
            <person name="Sun H."/>
            <person name="Clum A."/>
            <person name="Pangilinan J.L."/>
            <person name="Lindquist E.A."/>
            <person name="Lucas S."/>
            <person name="Lapidus A."/>
            <person name="Jin M."/>
            <person name="Gunawan C."/>
            <person name="Balan V."/>
            <person name="Dale B.E."/>
            <person name="Jeffries T.W."/>
            <person name="Zinkel R."/>
            <person name="Barry K.W."/>
            <person name="Grigoriev I.V."/>
            <person name="Gasch A.P."/>
        </authorList>
    </citation>
    <scope>NUCLEOTIDE SEQUENCE [LARGE SCALE GENOMIC DNA]</scope>
    <source>
        <strain evidence="10">NRRL Y-27907 / 11-Y1</strain>
    </source>
</reference>
<dbReference type="RefSeq" id="XP_007375272.1">
    <property type="nucleotide sequence ID" value="XM_007375210.1"/>
</dbReference>
<protein>
    <recommendedName>
        <fullName evidence="8">Homeobox domain-containing protein</fullName>
    </recommendedName>
</protein>
<dbReference type="PROSITE" id="PS50071">
    <property type="entry name" value="HOMEOBOX_2"/>
    <property type="match status" value="1"/>
</dbReference>
<accession>G3ANR0</accession>
<dbReference type="InParanoid" id="G3ANR0"/>
<dbReference type="Gene3D" id="1.10.10.60">
    <property type="entry name" value="Homeodomain-like"/>
    <property type="match status" value="1"/>
</dbReference>
<evidence type="ECO:0000256" key="5">
    <source>
        <dbReference type="PROSITE-ProRule" id="PRU00108"/>
    </source>
</evidence>
<dbReference type="eggNOG" id="ENOG502RQK1">
    <property type="taxonomic scope" value="Eukaryota"/>
</dbReference>
<feature type="region of interest" description="Disordered" evidence="7">
    <location>
        <begin position="46"/>
        <end position="73"/>
    </location>
</feature>
<organism evidence="10">
    <name type="scientific">Spathaspora passalidarum (strain NRRL Y-27907 / 11-Y1)</name>
    <dbReference type="NCBI Taxonomy" id="619300"/>
    <lineage>
        <taxon>Eukaryota</taxon>
        <taxon>Fungi</taxon>
        <taxon>Dikarya</taxon>
        <taxon>Ascomycota</taxon>
        <taxon>Saccharomycotina</taxon>
        <taxon>Pichiomycetes</taxon>
        <taxon>Debaryomycetaceae</taxon>
        <taxon>Spathaspora</taxon>
    </lineage>
</organism>